<dbReference type="PANTHER" id="PTHR46637">
    <property type="entry name" value="TIS1421-TRANSPOSASE PROTEIN A"/>
    <property type="match status" value="1"/>
</dbReference>
<proteinExistence type="predicted"/>
<name>A0A9X1IKW7_9PROT</name>
<evidence type="ECO:0000313" key="3">
    <source>
        <dbReference type="Proteomes" id="UP001139311"/>
    </source>
</evidence>
<evidence type="ECO:0000259" key="1">
    <source>
        <dbReference type="Pfam" id="PF13340"/>
    </source>
</evidence>
<feature type="domain" description="Insertion element IS402-like" evidence="1">
    <location>
        <begin position="12"/>
        <end position="83"/>
    </location>
</feature>
<reference evidence="2" key="1">
    <citation type="submission" date="2021-10" db="EMBL/GenBank/DDBJ databases">
        <title>Roseicella aerolatum sp. nov., isolated from aerosols of e-waste dismantling site.</title>
        <authorList>
            <person name="Qin T."/>
        </authorList>
    </citation>
    <scope>NUCLEOTIDE SEQUENCE</scope>
    <source>
        <strain evidence="2">GB24</strain>
    </source>
</reference>
<dbReference type="Proteomes" id="UP001139311">
    <property type="component" value="Unassembled WGS sequence"/>
</dbReference>
<dbReference type="EMBL" id="JAJAQI010000058">
    <property type="protein sequence ID" value="MCB4824960.1"/>
    <property type="molecule type" value="Genomic_DNA"/>
</dbReference>
<dbReference type="Pfam" id="PF13340">
    <property type="entry name" value="DUF4096"/>
    <property type="match status" value="1"/>
</dbReference>
<dbReference type="PANTHER" id="PTHR46637:SF1">
    <property type="entry name" value="BLL5188 PROTEIN"/>
    <property type="match status" value="1"/>
</dbReference>
<evidence type="ECO:0000313" key="2">
    <source>
        <dbReference type="EMBL" id="MCB4824960.1"/>
    </source>
</evidence>
<dbReference type="AlphaFoldDB" id="A0A9X1IKW7"/>
<dbReference type="InterPro" id="IPR025161">
    <property type="entry name" value="IS402-like_dom"/>
</dbReference>
<comment type="caution">
    <text evidence="2">The sequence shown here is derived from an EMBL/GenBank/DDBJ whole genome shotgun (WGS) entry which is preliminary data.</text>
</comment>
<dbReference type="InterPro" id="IPR052909">
    <property type="entry name" value="Transposase_6_like"/>
</dbReference>
<dbReference type="RefSeq" id="WP_226613568.1">
    <property type="nucleotide sequence ID" value="NZ_JAJAQI010000058.1"/>
</dbReference>
<sequence length="191" mass="22305">MPFTPRRPWEPLSDAEWDALRPHLRPEDRPGRPLADPRARFDAILHMAVTDQPWRLLPARWGKGDTVGRHFRRLTHNGLWLRLLEALADADCPAALRAIEYWLCRAARRAMRLLQMAGLVLARRLQLWTALPMLPWMMPDPDLSEWVFRRIQQEIRDIPRRWPPPGFLRAAGKVLAVVGGRRVWSKRFAPP</sequence>
<accession>A0A9X1IKW7</accession>
<keyword evidence="3" id="KW-1185">Reference proteome</keyword>
<protein>
    <submittedName>
        <fullName evidence="2">Transposase</fullName>
    </submittedName>
</protein>
<organism evidence="2 3">
    <name type="scientific">Roseicella aerolata</name>
    <dbReference type="NCBI Taxonomy" id="2883479"/>
    <lineage>
        <taxon>Bacteria</taxon>
        <taxon>Pseudomonadati</taxon>
        <taxon>Pseudomonadota</taxon>
        <taxon>Alphaproteobacteria</taxon>
        <taxon>Acetobacterales</taxon>
        <taxon>Roseomonadaceae</taxon>
        <taxon>Roseicella</taxon>
    </lineage>
</organism>
<gene>
    <name evidence="2" type="ORF">LHA35_24845</name>
</gene>